<protein>
    <submittedName>
        <fullName evidence="2">Uncharacterized protein</fullName>
    </submittedName>
</protein>
<evidence type="ECO:0000313" key="2">
    <source>
        <dbReference type="EMBL" id="OCA68354.1"/>
    </source>
</evidence>
<organism evidence="2 3">
    <name type="scientific">Chryseobacterium arthrosphaerae</name>
    <dbReference type="NCBI Taxonomy" id="651561"/>
    <lineage>
        <taxon>Bacteria</taxon>
        <taxon>Pseudomonadati</taxon>
        <taxon>Bacteroidota</taxon>
        <taxon>Flavobacteriia</taxon>
        <taxon>Flavobacteriales</taxon>
        <taxon>Weeksellaceae</taxon>
        <taxon>Chryseobacterium group</taxon>
        <taxon>Chryseobacterium</taxon>
    </lineage>
</organism>
<sequence length="301" mass="35488">MHRKLITFLFLLTSLLASAQNKLTSPFSLTDYQNMRTEYLEAIKNNPDIVPENRFYYSKKKLDSVNAIKHDIIRQEWIRKGVDPSAITGEALQNAESNKQYYLQYAYFTTNRKGYDFYIYDTLKLILSDHKNVTIEYVFGKDTDTEYLHNKKIATVNQYFNSNGQLKRTDSYILPTQEGAEREITGISKEYNMIGKLLFEADWEKEFRHNKAQVLAAGDQLVRQHILKKIKSNDSRISDFQAKEMAANFLKYAQKSTQKFKSDDRIPMWYITYWTVSSRTELKINDKTLQMTDIRDFKMQE</sequence>
<name>A0A1B8Z9V9_9FLAO</name>
<dbReference type="Proteomes" id="UP000093432">
    <property type="component" value="Unassembled WGS sequence"/>
</dbReference>
<feature type="signal peptide" evidence="1">
    <location>
        <begin position="1"/>
        <end position="19"/>
    </location>
</feature>
<dbReference type="RefSeq" id="WP_065401096.1">
    <property type="nucleotide sequence ID" value="NZ_MAYG01000032.1"/>
</dbReference>
<reference evidence="3" key="1">
    <citation type="submission" date="2016-07" db="EMBL/GenBank/DDBJ databases">
        <authorList>
            <person name="Florea S."/>
            <person name="Webb J.S."/>
            <person name="Jaromczyk J."/>
            <person name="Schardl C.L."/>
        </authorList>
    </citation>
    <scope>NUCLEOTIDE SEQUENCE [LARGE SCALE GENOMIC DNA]</scope>
    <source>
        <strain evidence="3">CC-VM-7</strain>
    </source>
</reference>
<dbReference type="OrthoDB" id="1229815at2"/>
<keyword evidence="1" id="KW-0732">Signal</keyword>
<dbReference type="AlphaFoldDB" id="A0A1B8Z9V9"/>
<dbReference type="EMBL" id="MAYG01000032">
    <property type="protein sequence ID" value="OCA68354.1"/>
    <property type="molecule type" value="Genomic_DNA"/>
</dbReference>
<comment type="caution">
    <text evidence="2">The sequence shown here is derived from an EMBL/GenBank/DDBJ whole genome shotgun (WGS) entry which is preliminary data.</text>
</comment>
<proteinExistence type="predicted"/>
<evidence type="ECO:0000313" key="3">
    <source>
        <dbReference type="Proteomes" id="UP000093432"/>
    </source>
</evidence>
<gene>
    <name evidence="2" type="ORF">BBI00_22460</name>
</gene>
<accession>A0A1B8Z9V9</accession>
<evidence type="ECO:0000256" key="1">
    <source>
        <dbReference type="SAM" id="SignalP"/>
    </source>
</evidence>
<feature type="chain" id="PRO_5008620261" evidence="1">
    <location>
        <begin position="20"/>
        <end position="301"/>
    </location>
</feature>